<sequence>MRARFRIRNHVKNTLRPFVRRVWNTRLYAWAVRWADVLVFSLSGWRRPSRSGYTLVLSPAGDGNIGDHAVLNSFIAHTPGDIHVVLFAARSLVHPHLGGDDAQRVSVSVERHVVMSPPLFRIRSIWRFSRLLRGASSFHIHGTDTMDGGHIAASLARLSLCNLARRAGVPTAVLGFSWRPDVPRVVADACVGISGHSTLYPRDPQGFRRLEALGAQNLTQAADVAFAHQKSVRPSGPLGDWLDECERTATPFIVLNISGLIARGIDQRPEYRRIVEQVQSLGLSILYLPHVIRPGDSDLEPCVELFEECGRPRDYLQRMLLSPEQVQYLAVRAEFSISGRMHLSILSLNNGTPAITLATAGKVEGLCELFRLPELTVQPVPGFGEAVAHRAVELTRGRAEVRSRIAQGLPSVRAQSLRNFGQGV</sequence>
<dbReference type="AlphaFoldDB" id="A0A543HYS4"/>
<keyword evidence="2" id="KW-0808">Transferase</keyword>
<organism evidence="2 3">
    <name type="scientific">Klugiella xanthotipulae</name>
    <dbReference type="NCBI Taxonomy" id="244735"/>
    <lineage>
        <taxon>Bacteria</taxon>
        <taxon>Bacillati</taxon>
        <taxon>Actinomycetota</taxon>
        <taxon>Actinomycetes</taxon>
        <taxon>Micrococcales</taxon>
        <taxon>Microbacteriaceae</taxon>
        <taxon>Klugiella</taxon>
    </lineage>
</organism>
<dbReference type="InterPro" id="IPR007345">
    <property type="entry name" value="Polysacch_pyruvyl_Trfase"/>
</dbReference>
<dbReference type="Proteomes" id="UP000318331">
    <property type="component" value="Unassembled WGS sequence"/>
</dbReference>
<keyword evidence="3" id="KW-1185">Reference proteome</keyword>
<evidence type="ECO:0000313" key="3">
    <source>
        <dbReference type="Proteomes" id="UP000318331"/>
    </source>
</evidence>
<evidence type="ECO:0000313" key="2">
    <source>
        <dbReference type="EMBL" id="TQM63497.1"/>
    </source>
</evidence>
<dbReference type="PANTHER" id="PTHR36836:SF1">
    <property type="entry name" value="COLANIC ACID BIOSYNTHESIS PROTEIN WCAK"/>
    <property type="match status" value="1"/>
</dbReference>
<evidence type="ECO:0000259" key="1">
    <source>
        <dbReference type="Pfam" id="PF04230"/>
    </source>
</evidence>
<protein>
    <submittedName>
        <fullName evidence="2">Polysaccharide pyruvyl transferase WcaK-like protein</fullName>
    </submittedName>
</protein>
<name>A0A543HYS4_9MICO</name>
<gene>
    <name evidence="2" type="ORF">FB466_1761</name>
</gene>
<dbReference type="OrthoDB" id="9770347at2"/>
<feature type="domain" description="Polysaccharide pyruvyl transferase" evidence="1">
    <location>
        <begin position="125"/>
        <end position="359"/>
    </location>
</feature>
<accession>A0A543HYS4</accession>
<dbReference type="Pfam" id="PF04230">
    <property type="entry name" value="PS_pyruv_trans"/>
    <property type="match status" value="1"/>
</dbReference>
<dbReference type="EMBL" id="VFPN01000002">
    <property type="protein sequence ID" value="TQM63497.1"/>
    <property type="molecule type" value="Genomic_DNA"/>
</dbReference>
<dbReference type="GO" id="GO:0016740">
    <property type="term" value="F:transferase activity"/>
    <property type="evidence" value="ECO:0007669"/>
    <property type="project" value="UniProtKB-KW"/>
</dbReference>
<proteinExistence type="predicted"/>
<comment type="caution">
    <text evidence="2">The sequence shown here is derived from an EMBL/GenBank/DDBJ whole genome shotgun (WGS) entry which is preliminary data.</text>
</comment>
<reference evidence="2 3" key="1">
    <citation type="submission" date="2019-06" db="EMBL/GenBank/DDBJ databases">
        <title>Sequencing the genomes of 1000 actinobacteria strains.</title>
        <authorList>
            <person name="Klenk H.-P."/>
        </authorList>
    </citation>
    <scope>NUCLEOTIDE SEQUENCE [LARGE SCALE GENOMIC DNA]</scope>
    <source>
        <strain evidence="2 3">DSM 18031</strain>
    </source>
</reference>
<dbReference type="PANTHER" id="PTHR36836">
    <property type="entry name" value="COLANIC ACID BIOSYNTHESIS PROTEIN WCAK"/>
    <property type="match status" value="1"/>
</dbReference>